<keyword evidence="1" id="KW-0472">Membrane</keyword>
<organism evidence="2 3">
    <name type="scientific">Lentzea flava</name>
    <dbReference type="NCBI Taxonomy" id="103732"/>
    <lineage>
        <taxon>Bacteria</taxon>
        <taxon>Bacillati</taxon>
        <taxon>Actinomycetota</taxon>
        <taxon>Actinomycetes</taxon>
        <taxon>Pseudonocardiales</taxon>
        <taxon>Pseudonocardiaceae</taxon>
        <taxon>Lentzea</taxon>
    </lineage>
</organism>
<gene>
    <name evidence="2" type="ORF">GCM10010178_18840</name>
</gene>
<comment type="caution">
    <text evidence="2">The sequence shown here is derived from an EMBL/GenBank/DDBJ whole genome shotgun (WGS) entry which is preliminary data.</text>
</comment>
<name>A0ABQ2UH75_9PSEU</name>
<sequence>MWSELAKDVGGVLLFVVWLAVPPLYVIVLGRTYLVRCRLLYQELRDHGCECDCCVVGVGRHALDRRK</sequence>
<protein>
    <submittedName>
        <fullName evidence="2">Uncharacterized protein</fullName>
    </submittedName>
</protein>
<keyword evidence="3" id="KW-1185">Reference proteome</keyword>
<accession>A0ABQ2UH75</accession>
<evidence type="ECO:0000313" key="2">
    <source>
        <dbReference type="EMBL" id="GGU26674.1"/>
    </source>
</evidence>
<dbReference type="RefSeq" id="WP_189253182.1">
    <property type="nucleotide sequence ID" value="NZ_BMRE01000004.1"/>
</dbReference>
<keyword evidence="1" id="KW-0812">Transmembrane</keyword>
<proteinExistence type="predicted"/>
<feature type="transmembrane region" description="Helical" evidence="1">
    <location>
        <begin position="12"/>
        <end position="34"/>
    </location>
</feature>
<dbReference type="Proteomes" id="UP000649573">
    <property type="component" value="Unassembled WGS sequence"/>
</dbReference>
<keyword evidence="1" id="KW-1133">Transmembrane helix</keyword>
<evidence type="ECO:0000256" key="1">
    <source>
        <dbReference type="SAM" id="Phobius"/>
    </source>
</evidence>
<dbReference type="EMBL" id="BMRE01000004">
    <property type="protein sequence ID" value="GGU26674.1"/>
    <property type="molecule type" value="Genomic_DNA"/>
</dbReference>
<evidence type="ECO:0000313" key="3">
    <source>
        <dbReference type="Proteomes" id="UP000649573"/>
    </source>
</evidence>
<reference evidence="3" key="1">
    <citation type="journal article" date="2019" name="Int. J. Syst. Evol. Microbiol.">
        <title>The Global Catalogue of Microorganisms (GCM) 10K type strain sequencing project: providing services to taxonomists for standard genome sequencing and annotation.</title>
        <authorList>
            <consortium name="The Broad Institute Genomics Platform"/>
            <consortium name="The Broad Institute Genome Sequencing Center for Infectious Disease"/>
            <person name="Wu L."/>
            <person name="Ma J."/>
        </authorList>
    </citation>
    <scope>NUCLEOTIDE SEQUENCE [LARGE SCALE GENOMIC DNA]</scope>
    <source>
        <strain evidence="3">JCM 3296</strain>
    </source>
</reference>